<organism evidence="3 4">
    <name type="scientific">Thermobacillus xylanilyticus</name>
    <dbReference type="NCBI Taxonomy" id="76633"/>
    <lineage>
        <taxon>Bacteria</taxon>
        <taxon>Bacillati</taxon>
        <taxon>Bacillota</taxon>
        <taxon>Bacilli</taxon>
        <taxon>Bacillales</taxon>
        <taxon>Paenibacillaceae</taxon>
        <taxon>Thermobacillus</taxon>
    </lineage>
</organism>
<comment type="caution">
    <text evidence="3">The sequence shown here is derived from an EMBL/GenBank/DDBJ whole genome shotgun (WGS) entry which is preliminary data.</text>
</comment>
<evidence type="ECO:0000313" key="4">
    <source>
        <dbReference type="Proteomes" id="UP000681526"/>
    </source>
</evidence>
<dbReference type="InterPro" id="IPR036648">
    <property type="entry name" value="CN_Hdrase_a/SCN_Hdrase_g_sf"/>
</dbReference>
<keyword evidence="4" id="KW-1185">Reference proteome</keyword>
<dbReference type="SUPFAM" id="SSF56209">
    <property type="entry name" value="Nitrile hydratase alpha chain"/>
    <property type="match status" value="1"/>
</dbReference>
<dbReference type="RefSeq" id="WP_213484119.1">
    <property type="nucleotide sequence ID" value="NZ_CAJRAY010000036.1"/>
</dbReference>
<evidence type="ECO:0000256" key="1">
    <source>
        <dbReference type="ARBA" id="ARBA00022723"/>
    </source>
</evidence>
<sequence>MSTTMTERIDADQLREDIIRKAWDDESFRQRLLAEPKQTIRDAFGIEIPEGHELLVVEETPTRHVLTIPPRPEDVSAIVARPAGYWW</sequence>
<reference evidence="3 4" key="1">
    <citation type="submission" date="2021-04" db="EMBL/GenBank/DDBJ databases">
        <authorList>
            <person name="Rakotoarivonina H."/>
        </authorList>
    </citation>
    <scope>NUCLEOTIDE SEQUENCE [LARGE SCALE GENOMIC DNA]</scope>
    <source>
        <strain evidence="3 4">XE</strain>
    </source>
</reference>
<gene>
    <name evidence="3" type="primary">txxe 1342</name>
    <name evidence="3" type="ORF">TXXE_07805</name>
</gene>
<evidence type="ECO:0000313" key="3">
    <source>
        <dbReference type="EMBL" id="CAG5084411.1"/>
    </source>
</evidence>
<dbReference type="Proteomes" id="UP000681526">
    <property type="component" value="Unassembled WGS sequence"/>
</dbReference>
<feature type="domain" description="Nitrile hydratase alpha/Thiocyanate hydrolase gamma" evidence="2">
    <location>
        <begin position="12"/>
        <end position="68"/>
    </location>
</feature>
<protein>
    <recommendedName>
        <fullName evidence="2">Nitrile hydratase alpha/Thiocyanate hydrolase gamma domain-containing protein</fullName>
    </recommendedName>
</protein>
<name>A0ABM8V330_THEXY</name>
<dbReference type="EMBL" id="CAJRAY010000036">
    <property type="protein sequence ID" value="CAG5084411.1"/>
    <property type="molecule type" value="Genomic_DNA"/>
</dbReference>
<proteinExistence type="predicted"/>
<keyword evidence="1" id="KW-0479">Metal-binding</keyword>
<dbReference type="NCBIfam" id="TIGR03793">
    <property type="entry name" value="leader_NHLP"/>
    <property type="match status" value="1"/>
</dbReference>
<dbReference type="Pfam" id="PF02979">
    <property type="entry name" value="NHase_alpha"/>
    <property type="match status" value="1"/>
</dbReference>
<evidence type="ECO:0000259" key="2">
    <source>
        <dbReference type="Pfam" id="PF02979"/>
    </source>
</evidence>
<accession>A0ABM8V330</accession>
<dbReference type="Gene3D" id="3.90.330.10">
    <property type="entry name" value="Nitrile hydratase alpha /Thiocyanate hydrolase gamma"/>
    <property type="match status" value="1"/>
</dbReference>
<dbReference type="InterPro" id="IPR004232">
    <property type="entry name" value="CN_Hdrtase_a/SCN_Hdrlase_g"/>
</dbReference>
<dbReference type="InterPro" id="IPR022513">
    <property type="entry name" value="TOMM_pelo"/>
</dbReference>